<dbReference type="InterPro" id="IPR034660">
    <property type="entry name" value="DinB/YfiT-like"/>
</dbReference>
<dbReference type="InterPro" id="IPR011463">
    <property type="entry name" value="DUF1569"/>
</dbReference>
<name>A0A7W5E5A5_9BACT</name>
<gene>
    <name evidence="1" type="ORF">FHS27_005422</name>
</gene>
<dbReference type="Pfam" id="PF07606">
    <property type="entry name" value="DUF1569"/>
    <property type="match status" value="1"/>
</dbReference>
<evidence type="ECO:0000313" key="1">
    <source>
        <dbReference type="EMBL" id="MBB3209582.1"/>
    </source>
</evidence>
<accession>A0A7W5E5A5</accession>
<organism evidence="1 2">
    <name type="scientific">Aporhodopirellula rubra</name>
    <dbReference type="NCBI Taxonomy" id="980271"/>
    <lineage>
        <taxon>Bacteria</taxon>
        <taxon>Pseudomonadati</taxon>
        <taxon>Planctomycetota</taxon>
        <taxon>Planctomycetia</taxon>
        <taxon>Pirellulales</taxon>
        <taxon>Pirellulaceae</taxon>
        <taxon>Aporhodopirellula</taxon>
    </lineage>
</organism>
<dbReference type="Proteomes" id="UP000536179">
    <property type="component" value="Unassembled WGS sequence"/>
</dbReference>
<sequence>MSELRILQFDDLDGAVAETRELLRSGYTRQGNWSLGQICRHLILVQDPSVDGYPKWMSLFAFMRPVMRRLLLPKVLSDDSPRGIRTASMFVPPAEVDDAAEVERFVASVERFHAHAGDYAPHPAFGQQSREMIERIHTCHAAHHLRFLQPAETSTGGI</sequence>
<dbReference type="Gene3D" id="1.20.120.450">
    <property type="entry name" value="dinb family like domain"/>
    <property type="match status" value="1"/>
</dbReference>
<dbReference type="AlphaFoldDB" id="A0A7W5E5A5"/>
<keyword evidence="2" id="KW-1185">Reference proteome</keyword>
<reference evidence="1 2" key="1">
    <citation type="submission" date="2020-08" db="EMBL/GenBank/DDBJ databases">
        <title>Genomic Encyclopedia of Type Strains, Phase III (KMG-III): the genomes of soil and plant-associated and newly described type strains.</title>
        <authorList>
            <person name="Whitman W."/>
        </authorList>
    </citation>
    <scope>NUCLEOTIDE SEQUENCE [LARGE SCALE GENOMIC DNA]</scope>
    <source>
        <strain evidence="1 2">CECT 8075</strain>
    </source>
</reference>
<evidence type="ECO:0008006" key="3">
    <source>
        <dbReference type="Google" id="ProtNLM"/>
    </source>
</evidence>
<evidence type="ECO:0000313" key="2">
    <source>
        <dbReference type="Proteomes" id="UP000536179"/>
    </source>
</evidence>
<proteinExistence type="predicted"/>
<comment type="caution">
    <text evidence="1">The sequence shown here is derived from an EMBL/GenBank/DDBJ whole genome shotgun (WGS) entry which is preliminary data.</text>
</comment>
<dbReference type="EMBL" id="JACHXU010000025">
    <property type="protein sequence ID" value="MBB3209582.1"/>
    <property type="molecule type" value="Genomic_DNA"/>
</dbReference>
<protein>
    <recommendedName>
        <fullName evidence="3">DUF1569 domain-containing protein</fullName>
    </recommendedName>
</protein>
<dbReference type="RefSeq" id="WP_184308307.1">
    <property type="nucleotide sequence ID" value="NZ_JACHXU010000025.1"/>
</dbReference>